<reference evidence="15 16" key="1">
    <citation type="submission" date="2019-10" db="EMBL/GenBank/DDBJ databases">
        <title>Cardiobacteriales fam. a chemoheterotrophic member of the order Cardiobacteriales, and proposal of Cardiobacteriales fam. nov.</title>
        <authorList>
            <person name="Wang C."/>
        </authorList>
    </citation>
    <scope>NUCLEOTIDE SEQUENCE [LARGE SCALE GENOMIC DNA]</scope>
    <source>
        <strain evidence="15 16">ML27</strain>
    </source>
</reference>
<dbReference type="NCBIfam" id="TIGR00125">
    <property type="entry name" value="cyt_tran_rel"/>
    <property type="match status" value="1"/>
</dbReference>
<feature type="region of interest" description="Cytidylyltransferase" evidence="12">
    <location>
        <begin position="354"/>
        <end position="489"/>
    </location>
</feature>
<evidence type="ECO:0000256" key="9">
    <source>
        <dbReference type="ARBA" id="ARBA00023268"/>
    </source>
</evidence>
<dbReference type="InterPro" id="IPR011611">
    <property type="entry name" value="PfkB_dom"/>
</dbReference>
<evidence type="ECO:0000256" key="10">
    <source>
        <dbReference type="ARBA" id="ARBA00023277"/>
    </source>
</evidence>
<keyword evidence="16" id="KW-1185">Reference proteome</keyword>
<keyword evidence="10 12" id="KW-0119">Carbohydrate metabolism</keyword>
<dbReference type="NCBIfam" id="TIGR02199">
    <property type="entry name" value="rfaE_dom_II"/>
    <property type="match status" value="1"/>
</dbReference>
<comment type="pathway">
    <text evidence="12">Nucleotide-sugar biosynthesis; ADP-L-glycero-beta-D-manno-heptose biosynthesis; ADP-L-glycero-beta-D-manno-heptose from D-glycero-beta-D-manno-heptose 7-phosphate: step 1/4.</text>
</comment>
<gene>
    <name evidence="12 15" type="primary">hldE</name>
    <name evidence="15" type="ORF">GCU85_05520</name>
</gene>
<dbReference type="InterPro" id="IPR029056">
    <property type="entry name" value="Ribokinase-like"/>
</dbReference>
<evidence type="ECO:0000256" key="2">
    <source>
        <dbReference type="ARBA" id="ARBA00003753"/>
    </source>
</evidence>
<dbReference type="HAMAP" id="MF_01603">
    <property type="entry name" value="HldE"/>
    <property type="match status" value="1"/>
</dbReference>
<dbReference type="PANTHER" id="PTHR46969:SF1">
    <property type="entry name" value="BIFUNCTIONAL PROTEIN HLDE"/>
    <property type="match status" value="1"/>
</dbReference>
<dbReference type="SUPFAM" id="SSF53613">
    <property type="entry name" value="Ribokinase-like"/>
    <property type="match status" value="1"/>
</dbReference>
<evidence type="ECO:0000256" key="12">
    <source>
        <dbReference type="HAMAP-Rule" id="MF_01603"/>
    </source>
</evidence>
<proteinExistence type="inferred from homology"/>
<comment type="function">
    <text evidence="2 12">Catalyzes the ADP transfer from ATP to D-glycero-beta-D-manno-heptose 1-phosphate, yielding ADP-D-glycero-beta-D-manno-heptose.</text>
</comment>
<evidence type="ECO:0000256" key="3">
    <source>
        <dbReference type="ARBA" id="ARBA00004713"/>
    </source>
</evidence>
<dbReference type="InterPro" id="IPR004821">
    <property type="entry name" value="Cyt_trans-like"/>
</dbReference>
<dbReference type="NCBIfam" id="TIGR02198">
    <property type="entry name" value="rfaE_dom_I"/>
    <property type="match status" value="1"/>
</dbReference>
<dbReference type="Pfam" id="PF01467">
    <property type="entry name" value="CTP_transf_like"/>
    <property type="match status" value="1"/>
</dbReference>
<dbReference type="AlphaFoldDB" id="A0A6N7F084"/>
<comment type="pathway">
    <text evidence="3">Bacterial outer membrane biogenesis; LPS core biosynthesis.</text>
</comment>
<evidence type="ECO:0000313" key="16">
    <source>
        <dbReference type="Proteomes" id="UP000471298"/>
    </source>
</evidence>
<evidence type="ECO:0000256" key="8">
    <source>
        <dbReference type="ARBA" id="ARBA00022840"/>
    </source>
</evidence>
<comment type="subunit">
    <text evidence="12">Homodimer.</text>
</comment>
<comment type="function">
    <text evidence="1 12">Catalyzes the phosphorylation of D-glycero-D-manno-heptose 7-phosphate at the C-1 position to selectively form D-glycero-beta-D-manno-heptose-1,7-bisphosphate.</text>
</comment>
<dbReference type="InterPro" id="IPR002173">
    <property type="entry name" value="Carboh/pur_kinase_PfkB_CS"/>
</dbReference>
<dbReference type="EMBL" id="WHNW01000004">
    <property type="protein sequence ID" value="MPV86188.1"/>
    <property type="molecule type" value="Genomic_DNA"/>
</dbReference>
<organism evidence="15 16">
    <name type="scientific">Ostreibacterium oceani</name>
    <dbReference type="NCBI Taxonomy" id="2654998"/>
    <lineage>
        <taxon>Bacteria</taxon>
        <taxon>Pseudomonadati</taxon>
        <taxon>Pseudomonadota</taxon>
        <taxon>Gammaproteobacteria</taxon>
        <taxon>Cardiobacteriales</taxon>
        <taxon>Ostreibacteriaceae</taxon>
        <taxon>Ostreibacterium</taxon>
    </lineage>
</organism>
<comment type="pathway">
    <text evidence="12">Nucleotide-sugar biosynthesis; ADP-L-glycero-beta-D-manno-heptose biosynthesis; ADP-L-glycero-beta-D-manno-heptose from D-glycero-beta-D-manno-heptose 7-phosphate: step 3/4.</text>
</comment>
<dbReference type="GO" id="GO:0033785">
    <property type="term" value="F:heptose 7-phosphate kinase activity"/>
    <property type="evidence" value="ECO:0007669"/>
    <property type="project" value="UniProtKB-UniRule"/>
</dbReference>
<dbReference type="UniPathway" id="UPA00958"/>
<dbReference type="GO" id="GO:0016773">
    <property type="term" value="F:phosphotransferase activity, alcohol group as acceptor"/>
    <property type="evidence" value="ECO:0007669"/>
    <property type="project" value="InterPro"/>
</dbReference>
<dbReference type="Pfam" id="PF00294">
    <property type="entry name" value="PfkB"/>
    <property type="match status" value="1"/>
</dbReference>
<sequence length="489" mass="52711">MNQSVPAFHHARVLVVGDIMLDKYLHGKTQRISPEAPVPVIHLEKTEYRAGGAANVAMNLSALGVQTSLIGVIGEDEVGQQLHHLLTQHGIDFHPCHAPNATPTICKTRIISQHQQLLRIDQETLPCTSEAIAPTFAQLVADFDIIILSDYAKGALNDCQPLIQLAKAQQKKVLIDPKGNDFSKYQGADLITPNMSELRQVCQGSHLEDDDSLYQAAHQLIKQLGLSALLVTRSEAGMTLFSHHNDHSDHNNQQPPTHYAAKAKEVYDVTGAGDTVIATLAAGLAADCSLTEAVELANLAAGIVVGKLGTATVTPRELDKALHDTRFIQQGYLSEADLLNELSKAKAKGETIVMTNGCFDILHTGHVAYLAQAKALGDRLLVAINTDASIKRLKGSNRPANPLKSRAHVLAALRAVDWVVAFDEDTPTRIIEACAPNYLVKGGDNQPENIPGAQSVIDDGGQVLVMDYIDGFSTTATINRINQTTDVND</sequence>
<evidence type="ECO:0000259" key="13">
    <source>
        <dbReference type="Pfam" id="PF00294"/>
    </source>
</evidence>
<keyword evidence="4 12" id="KW-0808">Transferase</keyword>
<dbReference type="GO" id="GO:0005524">
    <property type="term" value="F:ATP binding"/>
    <property type="evidence" value="ECO:0007669"/>
    <property type="project" value="UniProtKB-UniRule"/>
</dbReference>
<dbReference type="Gene3D" id="3.40.50.620">
    <property type="entry name" value="HUPs"/>
    <property type="match status" value="1"/>
</dbReference>
<feature type="active site" evidence="12">
    <location>
        <position position="274"/>
    </location>
</feature>
<comment type="caution">
    <text evidence="15">The sequence shown here is derived from an EMBL/GenBank/DDBJ whole genome shotgun (WGS) entry which is preliminary data.</text>
</comment>
<dbReference type="CDD" id="cd01172">
    <property type="entry name" value="RfaE_like"/>
    <property type="match status" value="1"/>
</dbReference>
<evidence type="ECO:0000259" key="14">
    <source>
        <dbReference type="Pfam" id="PF01467"/>
    </source>
</evidence>
<feature type="binding site" evidence="12">
    <location>
        <begin position="194"/>
        <end position="197"/>
    </location>
    <ligand>
        <name>ATP</name>
        <dbReference type="ChEBI" id="CHEBI:30616"/>
    </ligand>
</feature>
<dbReference type="InterPro" id="IPR014729">
    <property type="entry name" value="Rossmann-like_a/b/a_fold"/>
</dbReference>
<evidence type="ECO:0000256" key="4">
    <source>
        <dbReference type="ARBA" id="ARBA00022679"/>
    </source>
</evidence>
<keyword evidence="7 12" id="KW-0418">Kinase</keyword>
<keyword evidence="9 12" id="KW-0511">Multifunctional enzyme</keyword>
<name>A0A6N7F084_9GAMM</name>
<dbReference type="PROSITE" id="PS00583">
    <property type="entry name" value="PFKB_KINASES_1"/>
    <property type="match status" value="1"/>
</dbReference>
<feature type="region of interest" description="Ribokinase" evidence="12">
    <location>
        <begin position="1"/>
        <end position="331"/>
    </location>
</feature>
<feature type="domain" description="Carbohydrate kinase PfkB" evidence="13">
    <location>
        <begin position="12"/>
        <end position="315"/>
    </location>
</feature>
<dbReference type="InParanoid" id="A0A6N7F084"/>
<dbReference type="FunFam" id="3.40.1190.20:FF:000002">
    <property type="entry name" value="Bifunctional protein HldE"/>
    <property type="match status" value="1"/>
</dbReference>
<comment type="catalytic activity">
    <reaction evidence="12">
        <text>D-glycero-beta-D-manno-heptose 7-phosphate + ATP = D-glycero-beta-D-manno-heptose 1,7-bisphosphate + ADP + H(+)</text>
        <dbReference type="Rhea" id="RHEA:27473"/>
        <dbReference type="ChEBI" id="CHEBI:15378"/>
        <dbReference type="ChEBI" id="CHEBI:30616"/>
        <dbReference type="ChEBI" id="CHEBI:60204"/>
        <dbReference type="ChEBI" id="CHEBI:60208"/>
        <dbReference type="ChEBI" id="CHEBI:456216"/>
        <dbReference type="EC" id="2.7.1.167"/>
    </reaction>
</comment>
<dbReference type="GO" id="GO:0005829">
    <property type="term" value="C:cytosol"/>
    <property type="evidence" value="ECO:0007669"/>
    <property type="project" value="TreeGrafter"/>
</dbReference>
<feature type="domain" description="Cytidyltransferase-like" evidence="14">
    <location>
        <begin position="354"/>
        <end position="445"/>
    </location>
</feature>
<protein>
    <recommendedName>
        <fullName evidence="12">Bifunctional protein HldE</fullName>
    </recommendedName>
    <domain>
        <recommendedName>
            <fullName evidence="12">D-beta-D-heptose 7-phosphate kinase</fullName>
            <ecNumber evidence="12">2.7.1.167</ecNumber>
        </recommendedName>
        <alternativeName>
            <fullName evidence="12">D-beta-D-heptose 7-phosphotransferase</fullName>
        </alternativeName>
        <alternativeName>
            <fullName evidence="12">D-glycero-beta-D-manno-heptose-7-phosphate kinase</fullName>
        </alternativeName>
    </domain>
    <domain>
        <recommendedName>
            <fullName evidence="12">D-beta-D-heptose 1-phosphate adenylyltransferase</fullName>
            <ecNumber evidence="12">2.7.7.70</ecNumber>
        </recommendedName>
        <alternativeName>
            <fullName evidence="12">D-glycero-beta-D-manno-heptose 1-phosphate adenylyltransferase</fullName>
        </alternativeName>
    </domain>
</protein>
<dbReference type="UniPathway" id="UPA00356">
    <property type="reaction ID" value="UER00437"/>
</dbReference>
<comment type="similarity">
    <text evidence="12">In the C-terminal section; belongs to the cytidylyltransferase family.</text>
</comment>
<keyword evidence="8 12" id="KW-0067">ATP-binding</keyword>
<dbReference type="GO" id="GO:0097171">
    <property type="term" value="P:ADP-L-glycero-beta-D-manno-heptose biosynthetic process"/>
    <property type="evidence" value="ECO:0007669"/>
    <property type="project" value="UniProtKB-UniPathway"/>
</dbReference>
<accession>A0A6N7F084</accession>
<dbReference type="GO" id="GO:0033786">
    <property type="term" value="F:heptose-1-phosphate adenylyltransferase activity"/>
    <property type="evidence" value="ECO:0007669"/>
    <property type="project" value="UniProtKB-UniRule"/>
</dbReference>
<dbReference type="SUPFAM" id="SSF52374">
    <property type="entry name" value="Nucleotidylyl transferase"/>
    <property type="match status" value="1"/>
</dbReference>
<dbReference type="RefSeq" id="WP_407944975.1">
    <property type="nucleotide sequence ID" value="NZ_WHNW01000004.1"/>
</dbReference>
<dbReference type="NCBIfam" id="NF008454">
    <property type="entry name" value="PRK11316.1"/>
    <property type="match status" value="1"/>
</dbReference>
<dbReference type="InterPro" id="IPR023030">
    <property type="entry name" value="Bifunc_HldE"/>
</dbReference>
<dbReference type="InterPro" id="IPR011914">
    <property type="entry name" value="RfaE_dom_II"/>
</dbReference>
<keyword evidence="6 12" id="KW-0547">Nucleotide-binding</keyword>
<dbReference type="GO" id="GO:0009244">
    <property type="term" value="P:lipopolysaccharide core region biosynthetic process"/>
    <property type="evidence" value="ECO:0007669"/>
    <property type="project" value="UniProtKB-UniPathway"/>
</dbReference>
<keyword evidence="5 12" id="KW-0548">Nucleotidyltransferase</keyword>
<evidence type="ECO:0000256" key="5">
    <source>
        <dbReference type="ARBA" id="ARBA00022695"/>
    </source>
</evidence>
<evidence type="ECO:0000256" key="7">
    <source>
        <dbReference type="ARBA" id="ARBA00022777"/>
    </source>
</evidence>
<dbReference type="Proteomes" id="UP000471298">
    <property type="component" value="Unassembled WGS sequence"/>
</dbReference>
<evidence type="ECO:0000256" key="11">
    <source>
        <dbReference type="ARBA" id="ARBA00047428"/>
    </source>
</evidence>
<dbReference type="EC" id="2.7.7.70" evidence="12"/>
<evidence type="ECO:0000313" key="15">
    <source>
        <dbReference type="EMBL" id="MPV86188.1"/>
    </source>
</evidence>
<dbReference type="Gene3D" id="3.40.1190.20">
    <property type="match status" value="1"/>
</dbReference>
<dbReference type="EC" id="2.7.1.167" evidence="12"/>
<evidence type="ECO:0000256" key="6">
    <source>
        <dbReference type="ARBA" id="ARBA00022741"/>
    </source>
</evidence>
<comment type="similarity">
    <text evidence="12">In the N-terminal section; belongs to the carbohydrate kinase PfkB family.</text>
</comment>
<dbReference type="InterPro" id="IPR011913">
    <property type="entry name" value="RfaE_dom_I"/>
</dbReference>
<dbReference type="PANTHER" id="PTHR46969">
    <property type="entry name" value="BIFUNCTIONAL PROTEIN HLDE"/>
    <property type="match status" value="1"/>
</dbReference>
<comment type="catalytic activity">
    <reaction evidence="11 12">
        <text>D-glycero-beta-D-manno-heptose 1-phosphate + ATP + H(+) = ADP-D-glycero-beta-D-manno-heptose + diphosphate</text>
        <dbReference type="Rhea" id="RHEA:27465"/>
        <dbReference type="ChEBI" id="CHEBI:15378"/>
        <dbReference type="ChEBI" id="CHEBI:30616"/>
        <dbReference type="ChEBI" id="CHEBI:33019"/>
        <dbReference type="ChEBI" id="CHEBI:59967"/>
        <dbReference type="ChEBI" id="CHEBI:61593"/>
        <dbReference type="EC" id="2.7.7.70"/>
    </reaction>
</comment>
<evidence type="ECO:0000256" key="1">
    <source>
        <dbReference type="ARBA" id="ARBA00002319"/>
    </source>
</evidence>
<dbReference type="FunCoup" id="A0A6N7F084">
    <property type="interactions" value="246"/>
</dbReference>